<reference evidence="1 2" key="1">
    <citation type="journal article" date="2015" name="Fungal Genet. Biol.">
        <title>Evolution of novel wood decay mechanisms in Agaricales revealed by the genome sequences of Fistulina hepatica and Cylindrobasidium torrendii.</title>
        <authorList>
            <person name="Floudas D."/>
            <person name="Held B.W."/>
            <person name="Riley R."/>
            <person name="Nagy L.G."/>
            <person name="Koehler G."/>
            <person name="Ransdell A.S."/>
            <person name="Younus H."/>
            <person name="Chow J."/>
            <person name="Chiniquy J."/>
            <person name="Lipzen A."/>
            <person name="Tritt A."/>
            <person name="Sun H."/>
            <person name="Haridas S."/>
            <person name="LaButti K."/>
            <person name="Ohm R.A."/>
            <person name="Kues U."/>
            <person name="Blanchette R.A."/>
            <person name="Grigoriev I.V."/>
            <person name="Minto R.E."/>
            <person name="Hibbett D.S."/>
        </authorList>
    </citation>
    <scope>NUCLEOTIDE SEQUENCE [LARGE SCALE GENOMIC DNA]</scope>
    <source>
        <strain evidence="1 2">FP15055 ss-10</strain>
    </source>
</reference>
<evidence type="ECO:0000313" key="1">
    <source>
        <dbReference type="EMBL" id="KIY68518.1"/>
    </source>
</evidence>
<accession>A0A0D7BDD5</accession>
<evidence type="ECO:0000313" key="2">
    <source>
        <dbReference type="Proteomes" id="UP000054007"/>
    </source>
</evidence>
<dbReference type="AlphaFoldDB" id="A0A0D7BDD5"/>
<organism evidence="1 2">
    <name type="scientific">Cylindrobasidium torrendii FP15055 ss-10</name>
    <dbReference type="NCBI Taxonomy" id="1314674"/>
    <lineage>
        <taxon>Eukaryota</taxon>
        <taxon>Fungi</taxon>
        <taxon>Dikarya</taxon>
        <taxon>Basidiomycota</taxon>
        <taxon>Agaricomycotina</taxon>
        <taxon>Agaricomycetes</taxon>
        <taxon>Agaricomycetidae</taxon>
        <taxon>Agaricales</taxon>
        <taxon>Marasmiineae</taxon>
        <taxon>Physalacriaceae</taxon>
        <taxon>Cylindrobasidium</taxon>
    </lineage>
</organism>
<dbReference type="Proteomes" id="UP000054007">
    <property type="component" value="Unassembled WGS sequence"/>
</dbReference>
<evidence type="ECO:0008006" key="3">
    <source>
        <dbReference type="Google" id="ProtNLM"/>
    </source>
</evidence>
<dbReference type="STRING" id="1314674.A0A0D7BDD5"/>
<keyword evidence="2" id="KW-1185">Reference proteome</keyword>
<proteinExistence type="predicted"/>
<protein>
    <recommendedName>
        <fullName evidence="3">F-box domain-containing protein</fullName>
    </recommendedName>
</protein>
<dbReference type="EMBL" id="KN880501">
    <property type="protein sequence ID" value="KIY68518.1"/>
    <property type="molecule type" value="Genomic_DNA"/>
</dbReference>
<gene>
    <name evidence="1" type="ORF">CYLTODRAFT_489719</name>
</gene>
<name>A0A0D7BDD5_9AGAR</name>
<dbReference type="InterPro" id="IPR036047">
    <property type="entry name" value="F-box-like_dom_sf"/>
</dbReference>
<sequence length="282" mass="32026">MSQSTSILTILPTELVTEIICQLARSDDGSASGNLLSILTLRQTCRFLDNLIASSRPIWLAIFAARYDLHDHHCQLDFDPQLNAVRQRTICLEHNLIDKALLRDMVLESVVHNIPSIVRSPVGRSVLKIVQHVDMKDYRSTEFLMVIQAVASATLENRTFLNQSSQRRWLAAFRRGSLATVSFGRGYRYYQCIHIAMLDLLKFDSRIATDRAFEVFALQGPSALQAPPPDTNITGRMLGVSQDFTLYDVLRSPTTAHLTDAFERFRGTHSWAGYYLVLHTWR</sequence>
<dbReference type="SUPFAM" id="SSF81383">
    <property type="entry name" value="F-box domain"/>
    <property type="match status" value="1"/>
</dbReference>